<dbReference type="PANTHER" id="PTHR35812">
    <property type="entry name" value="LIPOPROTEIN"/>
    <property type="match status" value="1"/>
</dbReference>
<keyword evidence="1" id="KW-0472">Membrane</keyword>
<evidence type="ECO:0000256" key="1">
    <source>
        <dbReference type="SAM" id="Phobius"/>
    </source>
</evidence>
<dbReference type="EMBL" id="OEJX01000067">
    <property type="protein sequence ID" value="SOR63448.1"/>
    <property type="molecule type" value="Genomic_DNA"/>
</dbReference>
<sequence>MKSSGFKNKKYNFPILSRLNISFRNIFNFINPVLSILNIRAVLVTISILVFHCAIHPPEKPDLPYVLLNSLIQPEDSDSSTTENPNLCPSSNVNFNPNAVVDTGQTQCWDSTGTNVPCAGTGQDGEFVNVPNQRSFSGPTQHCIYQNDYTTLDLIHGLTWKTCA</sequence>
<organism evidence="2 3">
    <name type="scientific">Leptospira interrogans serovar Manilae</name>
    <dbReference type="NCBI Taxonomy" id="214675"/>
    <lineage>
        <taxon>Bacteria</taxon>
        <taxon>Pseudomonadati</taxon>
        <taxon>Spirochaetota</taxon>
        <taxon>Spirochaetia</taxon>
        <taxon>Leptospirales</taxon>
        <taxon>Leptospiraceae</taxon>
        <taxon>Leptospira</taxon>
    </lineage>
</organism>
<evidence type="ECO:0000313" key="2">
    <source>
        <dbReference type="EMBL" id="SOR63448.1"/>
    </source>
</evidence>
<dbReference type="PANTHER" id="PTHR35812:SF1">
    <property type="entry name" value="LIPOPROTEIN"/>
    <property type="match status" value="1"/>
</dbReference>
<evidence type="ECO:0008006" key="4">
    <source>
        <dbReference type="Google" id="ProtNLM"/>
    </source>
</evidence>
<evidence type="ECO:0000313" key="3">
    <source>
        <dbReference type="Proteomes" id="UP000234460"/>
    </source>
</evidence>
<dbReference type="AlphaFoldDB" id="A0AAQ1SQJ4"/>
<reference evidence="2 3" key="1">
    <citation type="submission" date="2017-11" db="EMBL/GenBank/DDBJ databases">
        <authorList>
            <person name="Lechat P."/>
        </authorList>
    </citation>
    <scope>NUCLEOTIDE SEQUENCE [LARGE SCALE GENOMIC DNA]</scope>
    <source>
        <strain evidence="2">L495</strain>
    </source>
</reference>
<keyword evidence="1" id="KW-0812">Transmembrane</keyword>
<feature type="transmembrane region" description="Helical" evidence="1">
    <location>
        <begin position="26"/>
        <end position="51"/>
    </location>
</feature>
<proteinExistence type="predicted"/>
<accession>A0AAQ1SQJ4</accession>
<gene>
    <name evidence="2" type="ORF">LMANV2_70014</name>
</gene>
<protein>
    <recommendedName>
        <fullName evidence="4">Lipoprotein</fullName>
    </recommendedName>
</protein>
<dbReference type="Proteomes" id="UP000234460">
    <property type="component" value="Chromosome LMANV2"/>
</dbReference>
<comment type="caution">
    <text evidence="2">The sequence shown here is derived from an EMBL/GenBank/DDBJ whole genome shotgun (WGS) entry which is preliminary data.</text>
</comment>
<name>A0AAQ1SQJ4_LEPIR</name>
<keyword evidence="1" id="KW-1133">Transmembrane helix</keyword>